<proteinExistence type="predicted"/>
<evidence type="ECO:0000256" key="1">
    <source>
        <dbReference type="SAM" id="Phobius"/>
    </source>
</evidence>
<accession>A0ABD1E7T5</accession>
<name>A0ABD1E7T5_HYPHA</name>
<dbReference type="Proteomes" id="UP001566132">
    <property type="component" value="Unassembled WGS sequence"/>
</dbReference>
<dbReference type="AlphaFoldDB" id="A0ABD1E7T5"/>
<reference evidence="2 3" key="1">
    <citation type="submission" date="2024-05" db="EMBL/GenBank/DDBJ databases">
        <title>Genetic variation in Jamaican populations of the coffee berry borer (Hypothenemus hampei).</title>
        <authorList>
            <person name="Errbii M."/>
            <person name="Myrie A."/>
        </authorList>
    </citation>
    <scope>NUCLEOTIDE SEQUENCE [LARGE SCALE GENOMIC DNA]</scope>
    <source>
        <strain evidence="2">JA-Hopewell-2020-01-JO</strain>
        <tissue evidence="2">Whole body</tissue>
    </source>
</reference>
<evidence type="ECO:0000313" key="2">
    <source>
        <dbReference type="EMBL" id="KAL1489131.1"/>
    </source>
</evidence>
<dbReference type="EMBL" id="JBDJPC010000012">
    <property type="protein sequence ID" value="KAL1489131.1"/>
    <property type="molecule type" value="Genomic_DNA"/>
</dbReference>
<keyword evidence="1" id="KW-1133">Transmembrane helix</keyword>
<keyword evidence="1" id="KW-0472">Membrane</keyword>
<organism evidence="2 3">
    <name type="scientific">Hypothenemus hampei</name>
    <name type="common">Coffee berry borer</name>
    <dbReference type="NCBI Taxonomy" id="57062"/>
    <lineage>
        <taxon>Eukaryota</taxon>
        <taxon>Metazoa</taxon>
        <taxon>Ecdysozoa</taxon>
        <taxon>Arthropoda</taxon>
        <taxon>Hexapoda</taxon>
        <taxon>Insecta</taxon>
        <taxon>Pterygota</taxon>
        <taxon>Neoptera</taxon>
        <taxon>Endopterygota</taxon>
        <taxon>Coleoptera</taxon>
        <taxon>Polyphaga</taxon>
        <taxon>Cucujiformia</taxon>
        <taxon>Curculionidae</taxon>
        <taxon>Scolytinae</taxon>
        <taxon>Hypothenemus</taxon>
    </lineage>
</organism>
<comment type="caution">
    <text evidence="2">The sequence shown here is derived from an EMBL/GenBank/DDBJ whole genome shotgun (WGS) entry which is preliminary data.</text>
</comment>
<evidence type="ECO:0000313" key="3">
    <source>
        <dbReference type="Proteomes" id="UP001566132"/>
    </source>
</evidence>
<protein>
    <submittedName>
        <fullName evidence="2">Uncharacterized protein</fullName>
    </submittedName>
</protein>
<sequence length="184" mass="21115">MYMQRDTSDKNDFLRKMISKFFVYNFNHPKILIGSGVIAILSGWQSIGRPYRSAKKRHYPLNRHSMKKMEAETSTSTKKLKRCDGFDFEINASFGYRLINFGSMFSAISEMVQYKKCDGDVNFTETSIRGLGFKLKDTRRILIANLRAQQDTKEARMLRRAAQKKSQDMATALEGLLYGPGIAD</sequence>
<keyword evidence="1" id="KW-0812">Transmembrane</keyword>
<gene>
    <name evidence="2" type="ORF">ABEB36_014074</name>
</gene>
<keyword evidence="3" id="KW-1185">Reference proteome</keyword>
<feature type="transmembrane region" description="Helical" evidence="1">
    <location>
        <begin position="21"/>
        <end position="44"/>
    </location>
</feature>